<dbReference type="RefSeq" id="WP_223468330.1">
    <property type="nucleotide sequence ID" value="NZ_JAFBIL020000004.1"/>
</dbReference>
<evidence type="ECO:0000256" key="1">
    <source>
        <dbReference type="SAM" id="Phobius"/>
    </source>
</evidence>
<feature type="transmembrane region" description="Helical" evidence="1">
    <location>
        <begin position="49"/>
        <end position="70"/>
    </location>
</feature>
<keyword evidence="1" id="KW-0812">Transmembrane</keyword>
<organism evidence="2 3">
    <name type="scientific">Massilia soli</name>
    <dbReference type="NCBI Taxonomy" id="2792854"/>
    <lineage>
        <taxon>Bacteria</taxon>
        <taxon>Pseudomonadati</taxon>
        <taxon>Pseudomonadota</taxon>
        <taxon>Betaproteobacteria</taxon>
        <taxon>Burkholderiales</taxon>
        <taxon>Oxalobacteraceae</taxon>
        <taxon>Telluria group</taxon>
        <taxon>Massilia</taxon>
    </lineage>
</organism>
<gene>
    <name evidence="2" type="ORF">I4X03_011290</name>
</gene>
<dbReference type="Proteomes" id="UP000809349">
    <property type="component" value="Unassembled WGS sequence"/>
</dbReference>
<evidence type="ECO:0000313" key="2">
    <source>
        <dbReference type="EMBL" id="MBZ2207845.1"/>
    </source>
</evidence>
<reference evidence="2 3" key="1">
    <citation type="submission" date="2021-08" db="EMBL/GenBank/DDBJ databases">
        <title>Massilia sp. R798.</title>
        <authorList>
            <person name="Baek J.H."/>
            <person name="Jung H.S."/>
            <person name="Kim K.R."/>
            <person name="Jeon C.O."/>
        </authorList>
    </citation>
    <scope>NUCLEOTIDE SEQUENCE [LARGE SCALE GENOMIC DNA]</scope>
    <source>
        <strain evidence="2 3">R798</strain>
    </source>
</reference>
<keyword evidence="3" id="KW-1185">Reference proteome</keyword>
<evidence type="ECO:0000313" key="3">
    <source>
        <dbReference type="Proteomes" id="UP000809349"/>
    </source>
</evidence>
<feature type="transmembrane region" description="Helical" evidence="1">
    <location>
        <begin position="82"/>
        <end position="103"/>
    </location>
</feature>
<protein>
    <recommendedName>
        <fullName evidence="4">Transmembrane protein</fullName>
    </recommendedName>
</protein>
<comment type="caution">
    <text evidence="2">The sequence shown here is derived from an EMBL/GenBank/DDBJ whole genome shotgun (WGS) entry which is preliminary data.</text>
</comment>
<proteinExistence type="predicted"/>
<evidence type="ECO:0008006" key="4">
    <source>
        <dbReference type="Google" id="ProtNLM"/>
    </source>
</evidence>
<dbReference type="EMBL" id="JAFBIL020000004">
    <property type="protein sequence ID" value="MBZ2207845.1"/>
    <property type="molecule type" value="Genomic_DNA"/>
</dbReference>
<sequence length="112" mass="11791">MSMRDRFFVRALIGTLPLLVWAAHFFVSYALVAAQCSPAAITRDAPGVWMLAALSAAALAACALLLWRALRVVRAAGGHPALHDWAALGSGILGLMGVAWTTLPVFMLDGCA</sequence>
<name>A0ABS7SPW9_9BURK</name>
<keyword evidence="1" id="KW-1133">Transmembrane helix</keyword>
<accession>A0ABS7SPW9</accession>
<keyword evidence="1" id="KW-0472">Membrane</keyword>